<sequence length="237" mass="25941">MGAVAAETGGRRRRPAARTKMPRDSLAQGLEAEATLAAEVAWKLREAVASMAAGSLDMDVDSPPHLSIETLANQVILDGEEEHSLEVPAAANPLEDSSDRMNRLIVMQKRLLEAQKRKRSISSVHTSNSVHLDTQLTSSPTRISPVQKRTKRVGSKKSLVWKHFGIGLRGQDPVAVCKYCGQIYACDRSTHGTSTLWYHLRSLCPKEPLKGQDMQKEGPSDTQTILLSVHSVTEPPS</sequence>
<proteinExistence type="predicted"/>
<evidence type="ECO:0000256" key="4">
    <source>
        <dbReference type="PROSITE-ProRule" id="PRU00027"/>
    </source>
</evidence>
<organism evidence="7 8">
    <name type="scientific">Panicum virgatum</name>
    <name type="common">Blackwell switchgrass</name>
    <dbReference type="NCBI Taxonomy" id="38727"/>
    <lineage>
        <taxon>Eukaryota</taxon>
        <taxon>Viridiplantae</taxon>
        <taxon>Streptophyta</taxon>
        <taxon>Embryophyta</taxon>
        <taxon>Tracheophyta</taxon>
        <taxon>Spermatophyta</taxon>
        <taxon>Magnoliopsida</taxon>
        <taxon>Liliopsida</taxon>
        <taxon>Poales</taxon>
        <taxon>Poaceae</taxon>
        <taxon>PACMAD clade</taxon>
        <taxon>Panicoideae</taxon>
        <taxon>Panicodae</taxon>
        <taxon>Paniceae</taxon>
        <taxon>Panicinae</taxon>
        <taxon>Panicum</taxon>
        <taxon>Panicum sect. Hiantes</taxon>
    </lineage>
</organism>
<name>A0A8T0PZC3_PANVG</name>
<dbReference type="PROSITE" id="PS50808">
    <property type="entry name" value="ZF_BED"/>
    <property type="match status" value="1"/>
</dbReference>
<comment type="caution">
    <text evidence="7">The sequence shown here is derived from an EMBL/GenBank/DDBJ whole genome shotgun (WGS) entry which is preliminary data.</text>
</comment>
<keyword evidence="1" id="KW-0479">Metal-binding</keyword>
<dbReference type="PANTHER" id="PTHR34396:SF27">
    <property type="entry name" value="OS08G0208700 PROTEIN"/>
    <property type="match status" value="1"/>
</dbReference>
<evidence type="ECO:0000313" key="8">
    <source>
        <dbReference type="Proteomes" id="UP000823388"/>
    </source>
</evidence>
<dbReference type="SMART" id="SM00614">
    <property type="entry name" value="ZnF_BED"/>
    <property type="match status" value="1"/>
</dbReference>
<feature type="region of interest" description="Disordered" evidence="5">
    <location>
        <begin position="117"/>
        <end position="136"/>
    </location>
</feature>
<dbReference type="InterPro" id="IPR053031">
    <property type="entry name" value="Cuticle_assoc_protein"/>
</dbReference>
<dbReference type="PANTHER" id="PTHR34396">
    <property type="entry name" value="OS03G0264950 PROTEIN-RELATED"/>
    <property type="match status" value="1"/>
</dbReference>
<dbReference type="AlphaFoldDB" id="A0A8T0PZC3"/>
<feature type="compositionally biased region" description="Polar residues" evidence="5">
    <location>
        <begin position="121"/>
        <end position="136"/>
    </location>
</feature>
<reference evidence="7" key="1">
    <citation type="submission" date="2020-05" db="EMBL/GenBank/DDBJ databases">
        <title>WGS assembly of Panicum virgatum.</title>
        <authorList>
            <person name="Lovell J.T."/>
            <person name="Jenkins J."/>
            <person name="Shu S."/>
            <person name="Juenger T.E."/>
            <person name="Schmutz J."/>
        </authorList>
    </citation>
    <scope>NUCLEOTIDE SEQUENCE</scope>
    <source>
        <strain evidence="7">AP13</strain>
    </source>
</reference>
<feature type="region of interest" description="Disordered" evidence="5">
    <location>
        <begin position="209"/>
        <end position="237"/>
    </location>
</feature>
<dbReference type="SUPFAM" id="SSF57667">
    <property type="entry name" value="beta-beta-alpha zinc fingers"/>
    <property type="match status" value="1"/>
</dbReference>
<feature type="region of interest" description="Disordered" evidence="5">
    <location>
        <begin position="1"/>
        <end position="25"/>
    </location>
</feature>
<keyword evidence="3" id="KW-0862">Zinc</keyword>
<dbReference type="InterPro" id="IPR003656">
    <property type="entry name" value="Znf_BED"/>
</dbReference>
<gene>
    <name evidence="7" type="ORF">PVAP13_7NG282300</name>
</gene>
<accession>A0A8T0PZC3</accession>
<protein>
    <recommendedName>
        <fullName evidence="6">BED-type domain-containing protein</fullName>
    </recommendedName>
</protein>
<dbReference type="Proteomes" id="UP000823388">
    <property type="component" value="Chromosome 7N"/>
</dbReference>
<dbReference type="OrthoDB" id="785030at2759"/>
<keyword evidence="2 4" id="KW-0863">Zinc-finger</keyword>
<dbReference type="Pfam" id="PF02892">
    <property type="entry name" value="zf-BED"/>
    <property type="match status" value="1"/>
</dbReference>
<evidence type="ECO:0000256" key="5">
    <source>
        <dbReference type="SAM" id="MobiDB-lite"/>
    </source>
</evidence>
<dbReference type="GO" id="GO:0008270">
    <property type="term" value="F:zinc ion binding"/>
    <property type="evidence" value="ECO:0007669"/>
    <property type="project" value="UniProtKB-KW"/>
</dbReference>
<dbReference type="InterPro" id="IPR036236">
    <property type="entry name" value="Znf_C2H2_sf"/>
</dbReference>
<dbReference type="EMBL" id="CM029050">
    <property type="protein sequence ID" value="KAG2567977.1"/>
    <property type="molecule type" value="Genomic_DNA"/>
</dbReference>
<dbReference type="GO" id="GO:0006357">
    <property type="term" value="P:regulation of transcription by RNA polymerase II"/>
    <property type="evidence" value="ECO:0007669"/>
    <property type="project" value="TreeGrafter"/>
</dbReference>
<feature type="compositionally biased region" description="Basic and acidic residues" evidence="5">
    <location>
        <begin position="209"/>
        <end position="219"/>
    </location>
</feature>
<keyword evidence="8" id="KW-1185">Reference proteome</keyword>
<evidence type="ECO:0000259" key="6">
    <source>
        <dbReference type="PROSITE" id="PS50808"/>
    </source>
</evidence>
<evidence type="ECO:0000256" key="2">
    <source>
        <dbReference type="ARBA" id="ARBA00022771"/>
    </source>
</evidence>
<evidence type="ECO:0000256" key="3">
    <source>
        <dbReference type="ARBA" id="ARBA00022833"/>
    </source>
</evidence>
<feature type="domain" description="BED-type" evidence="6">
    <location>
        <begin position="155"/>
        <end position="211"/>
    </location>
</feature>
<evidence type="ECO:0000256" key="1">
    <source>
        <dbReference type="ARBA" id="ARBA00022723"/>
    </source>
</evidence>
<dbReference type="GO" id="GO:0005634">
    <property type="term" value="C:nucleus"/>
    <property type="evidence" value="ECO:0007669"/>
    <property type="project" value="TreeGrafter"/>
</dbReference>
<dbReference type="GO" id="GO:1990837">
    <property type="term" value="F:sequence-specific double-stranded DNA binding"/>
    <property type="evidence" value="ECO:0007669"/>
    <property type="project" value="TreeGrafter"/>
</dbReference>
<evidence type="ECO:0000313" key="7">
    <source>
        <dbReference type="EMBL" id="KAG2567977.1"/>
    </source>
</evidence>